<gene>
    <name evidence="1" type="ORF">C7B77_18080</name>
</gene>
<keyword evidence="2" id="KW-1185">Reference proteome</keyword>
<sequence>MCSLPEWALTIDLDLSLSPATFSSLRSITVKEAEVQDKCIKNRSRSKRRSIYCPVHDCYLDSMSKKYYLFADRPEQLEARGIKHSAAHTLIGFHTTVSITGEWLEAFWCDRCQSTQWYYVCKTSDRTYDISLAPDELWQRVTGVVHPNGNPSVSEFTRREARVKQYQGVKAFNTIG</sequence>
<protein>
    <submittedName>
        <fullName evidence="1">Uncharacterized protein</fullName>
    </submittedName>
</protein>
<dbReference type="AlphaFoldDB" id="A0A2T1GAZ8"/>
<proteinExistence type="predicted"/>
<accession>A0A2T1GAZ8</accession>
<name>A0A2T1GAZ8_9CYAN</name>
<evidence type="ECO:0000313" key="2">
    <source>
        <dbReference type="Proteomes" id="UP000238937"/>
    </source>
</evidence>
<evidence type="ECO:0000313" key="1">
    <source>
        <dbReference type="EMBL" id="PSB54461.1"/>
    </source>
</evidence>
<reference evidence="1 2" key="1">
    <citation type="submission" date="2018-03" db="EMBL/GenBank/DDBJ databases">
        <title>The ancient ancestry and fast evolution of plastids.</title>
        <authorList>
            <person name="Moore K.R."/>
            <person name="Magnabosco C."/>
            <person name="Momper L."/>
            <person name="Gold D.A."/>
            <person name="Bosak T."/>
            <person name="Fournier G.P."/>
        </authorList>
    </citation>
    <scope>NUCLEOTIDE SEQUENCE [LARGE SCALE GENOMIC DNA]</scope>
    <source>
        <strain evidence="1 2">CCALA 037</strain>
    </source>
</reference>
<dbReference type="Proteomes" id="UP000238937">
    <property type="component" value="Unassembled WGS sequence"/>
</dbReference>
<organism evidence="1 2">
    <name type="scientific">Chamaesiphon polymorphus CCALA 037</name>
    <dbReference type="NCBI Taxonomy" id="2107692"/>
    <lineage>
        <taxon>Bacteria</taxon>
        <taxon>Bacillati</taxon>
        <taxon>Cyanobacteriota</taxon>
        <taxon>Cyanophyceae</taxon>
        <taxon>Gomontiellales</taxon>
        <taxon>Chamaesiphonaceae</taxon>
        <taxon>Chamaesiphon</taxon>
    </lineage>
</organism>
<dbReference type="OrthoDB" id="515405at2"/>
<comment type="caution">
    <text evidence="1">The sequence shown here is derived from an EMBL/GenBank/DDBJ whole genome shotgun (WGS) entry which is preliminary data.</text>
</comment>
<dbReference type="EMBL" id="PVWO01000257">
    <property type="protein sequence ID" value="PSB54461.1"/>
    <property type="molecule type" value="Genomic_DNA"/>
</dbReference>